<dbReference type="RefSeq" id="WP_376737864.1">
    <property type="nucleotide sequence ID" value="NZ_JAYMRS010000016.1"/>
</dbReference>
<feature type="compositionally biased region" description="Basic and acidic residues" evidence="1">
    <location>
        <begin position="78"/>
        <end position="90"/>
    </location>
</feature>
<evidence type="ECO:0000313" key="3">
    <source>
        <dbReference type="Proteomes" id="UP001585053"/>
    </source>
</evidence>
<keyword evidence="3" id="KW-1185">Reference proteome</keyword>
<sequence>MSALRVRPANLQQRDAEAKAWLLDNGFSERDANGTGLVWLRDWYAADIWPDDPACAAERADVMAWTDEYRAAIGYSGPRDEAPAGGRERGDEGDEGES</sequence>
<accession>A0ABV5E290</accession>
<evidence type="ECO:0000313" key="2">
    <source>
        <dbReference type="EMBL" id="MFB8770942.1"/>
    </source>
</evidence>
<reference evidence="2 3" key="1">
    <citation type="submission" date="2024-01" db="EMBL/GenBank/DDBJ databases">
        <title>Genome mining of biosynthetic gene clusters to explore secondary metabolites of Streptomyces sp.</title>
        <authorList>
            <person name="Baig A."/>
            <person name="Ajitkumar Shintre N."/>
            <person name="Kumar H."/>
            <person name="Anbarasu A."/>
            <person name="Ramaiah S."/>
        </authorList>
    </citation>
    <scope>NUCLEOTIDE SEQUENCE [LARGE SCALE GENOMIC DNA]</scope>
    <source>
        <strain evidence="2 3">A01</strain>
    </source>
</reference>
<dbReference type="Proteomes" id="UP001585053">
    <property type="component" value="Unassembled WGS sequence"/>
</dbReference>
<dbReference type="EMBL" id="JAYMRS010000016">
    <property type="protein sequence ID" value="MFB8770942.1"/>
    <property type="molecule type" value="Genomic_DNA"/>
</dbReference>
<evidence type="ECO:0000256" key="1">
    <source>
        <dbReference type="SAM" id="MobiDB-lite"/>
    </source>
</evidence>
<protein>
    <submittedName>
        <fullName evidence="2">Uncharacterized protein</fullName>
    </submittedName>
</protein>
<organism evidence="2 3">
    <name type="scientific">Nocardiopsis alba</name>
    <dbReference type="NCBI Taxonomy" id="53437"/>
    <lineage>
        <taxon>Bacteria</taxon>
        <taxon>Bacillati</taxon>
        <taxon>Actinomycetota</taxon>
        <taxon>Actinomycetes</taxon>
        <taxon>Streptosporangiales</taxon>
        <taxon>Nocardiopsidaceae</taxon>
        <taxon>Nocardiopsis</taxon>
    </lineage>
</organism>
<gene>
    <name evidence="2" type="ORF">VSQ78_24845</name>
</gene>
<comment type="caution">
    <text evidence="2">The sequence shown here is derived from an EMBL/GenBank/DDBJ whole genome shotgun (WGS) entry which is preliminary data.</text>
</comment>
<feature type="region of interest" description="Disordered" evidence="1">
    <location>
        <begin position="74"/>
        <end position="98"/>
    </location>
</feature>
<name>A0ABV5E290_9ACTN</name>
<proteinExistence type="predicted"/>